<feature type="region of interest" description="Disordered" evidence="1">
    <location>
        <begin position="1"/>
        <end position="63"/>
    </location>
</feature>
<accession>A0A0A8ZUX6</accession>
<evidence type="ECO:0000256" key="1">
    <source>
        <dbReference type="SAM" id="MobiDB-lite"/>
    </source>
</evidence>
<protein>
    <submittedName>
        <fullName evidence="2">Uncharacterized protein</fullName>
    </submittedName>
</protein>
<organism evidence="2">
    <name type="scientific">Arundo donax</name>
    <name type="common">Giant reed</name>
    <name type="synonym">Donax arundinaceus</name>
    <dbReference type="NCBI Taxonomy" id="35708"/>
    <lineage>
        <taxon>Eukaryota</taxon>
        <taxon>Viridiplantae</taxon>
        <taxon>Streptophyta</taxon>
        <taxon>Embryophyta</taxon>
        <taxon>Tracheophyta</taxon>
        <taxon>Spermatophyta</taxon>
        <taxon>Magnoliopsida</taxon>
        <taxon>Liliopsida</taxon>
        <taxon>Poales</taxon>
        <taxon>Poaceae</taxon>
        <taxon>PACMAD clade</taxon>
        <taxon>Arundinoideae</taxon>
        <taxon>Arundineae</taxon>
        <taxon>Arundo</taxon>
    </lineage>
</organism>
<reference evidence="2" key="1">
    <citation type="submission" date="2014-09" db="EMBL/GenBank/DDBJ databases">
        <authorList>
            <person name="Magalhaes I.L.F."/>
            <person name="Oliveira U."/>
            <person name="Santos F.R."/>
            <person name="Vidigal T.H.D.A."/>
            <person name="Brescovit A.D."/>
            <person name="Santos A.J."/>
        </authorList>
    </citation>
    <scope>NUCLEOTIDE SEQUENCE</scope>
    <source>
        <tissue evidence="2">Shoot tissue taken approximately 20 cm above the soil surface</tissue>
    </source>
</reference>
<name>A0A0A8ZUX6_ARUDO</name>
<feature type="compositionally biased region" description="Pro residues" evidence="1">
    <location>
        <begin position="30"/>
        <end position="46"/>
    </location>
</feature>
<feature type="compositionally biased region" description="Basic and acidic residues" evidence="1">
    <location>
        <begin position="1"/>
        <end position="12"/>
    </location>
</feature>
<dbReference type="AlphaFoldDB" id="A0A0A8ZUX6"/>
<reference evidence="2" key="2">
    <citation type="journal article" date="2015" name="Data Brief">
        <title>Shoot transcriptome of the giant reed, Arundo donax.</title>
        <authorList>
            <person name="Barrero R.A."/>
            <person name="Guerrero F.D."/>
            <person name="Moolhuijzen P."/>
            <person name="Goolsby J.A."/>
            <person name="Tidwell J."/>
            <person name="Bellgard S.E."/>
            <person name="Bellgard M.I."/>
        </authorList>
    </citation>
    <scope>NUCLEOTIDE SEQUENCE</scope>
    <source>
        <tissue evidence="2">Shoot tissue taken approximately 20 cm above the soil surface</tissue>
    </source>
</reference>
<evidence type="ECO:0000313" key="2">
    <source>
        <dbReference type="EMBL" id="JAD41508.1"/>
    </source>
</evidence>
<sequence>MRPDEEPGDHRPAARPLRRLAIAARRRAPPRPSPQVRPPRRLPQPPHLLLLQMPPPARRPRGV</sequence>
<proteinExistence type="predicted"/>
<dbReference type="EMBL" id="GBRH01256387">
    <property type="protein sequence ID" value="JAD41508.1"/>
    <property type="molecule type" value="Transcribed_RNA"/>
</dbReference>